<evidence type="ECO:0000313" key="5">
    <source>
        <dbReference type="Proteomes" id="UP000607397"/>
    </source>
</evidence>
<reference evidence="4" key="1">
    <citation type="submission" date="2019-12" db="EMBL/GenBank/DDBJ databases">
        <title>High-Quality draft genome sequences of three cyanobacteria isolated from the limestone walls of the Old Cathedral of Coimbra.</title>
        <authorList>
            <person name="Tiago I."/>
            <person name="Soares F."/>
            <person name="Portugal A."/>
        </authorList>
    </citation>
    <scope>NUCLEOTIDE SEQUENCE [LARGE SCALE GENOMIC DNA]</scope>
    <source>
        <strain evidence="4">C</strain>
    </source>
</reference>
<dbReference type="InterPro" id="IPR002639">
    <property type="entry name" value="UreF"/>
</dbReference>
<gene>
    <name evidence="3" type="primary">ureF</name>
    <name evidence="4" type="ORF">GS597_16795</name>
</gene>
<accession>A0A8K2A8K4</accession>
<comment type="subcellular location">
    <subcellularLocation>
        <location evidence="3">Cytoplasm</location>
    </subcellularLocation>
</comment>
<dbReference type="PANTHER" id="PTHR33620">
    <property type="entry name" value="UREASE ACCESSORY PROTEIN F"/>
    <property type="match status" value="1"/>
</dbReference>
<comment type="function">
    <text evidence="3">Required for maturation of urease via the functional incorporation of the urease nickel metallocenter.</text>
</comment>
<dbReference type="PANTHER" id="PTHR33620:SF1">
    <property type="entry name" value="UREASE ACCESSORY PROTEIN F"/>
    <property type="match status" value="1"/>
</dbReference>
<comment type="similarity">
    <text evidence="3">Belongs to the UreF family.</text>
</comment>
<evidence type="ECO:0000256" key="2">
    <source>
        <dbReference type="ARBA" id="ARBA00023186"/>
    </source>
</evidence>
<proteinExistence type="inferred from homology"/>
<name>A0A8K2A8K4_9CYAN</name>
<keyword evidence="3" id="KW-0963">Cytoplasm</keyword>
<evidence type="ECO:0000313" key="4">
    <source>
        <dbReference type="EMBL" id="NCJ08134.1"/>
    </source>
</evidence>
<dbReference type="EMBL" id="WVIC01000041">
    <property type="protein sequence ID" value="NCJ08134.1"/>
    <property type="molecule type" value="Genomic_DNA"/>
</dbReference>
<dbReference type="RefSeq" id="WP_161826610.1">
    <property type="nucleotide sequence ID" value="NZ_WVIC01000041.1"/>
</dbReference>
<protein>
    <recommendedName>
        <fullName evidence="3">Urease accessory protein UreF</fullName>
    </recommendedName>
</protein>
<dbReference type="GO" id="GO:0016151">
    <property type="term" value="F:nickel cation binding"/>
    <property type="evidence" value="ECO:0007669"/>
    <property type="project" value="UniProtKB-UniRule"/>
</dbReference>
<keyword evidence="2 3" id="KW-0143">Chaperone</keyword>
<sequence>MSNFQSSSQADGALLRLLQLASPALPVGAYSYSEGLETLVSQGVIGTAADLEQWLSQELRWGAIRVDAAVMLRSFEAVRTQNWAQVTDWNRWLSAARETEELRSQHWQMGRSLLHLLLETQAAVSLPPTLVQTLELESCNYAIAFGAMAATWEITAPAALLGYLQSWATNLVNAGVKLIPLGQTVGQQLLLSLHSPLLQAQADLLHLADSDLESWSWGLSLASMAHETQYSRLFRS</sequence>
<dbReference type="Pfam" id="PF01730">
    <property type="entry name" value="UreF"/>
    <property type="match status" value="1"/>
</dbReference>
<keyword evidence="1 3" id="KW-0996">Nickel insertion</keyword>
<comment type="subunit">
    <text evidence="3">UreD, UreF and UreG form a complex that acts as a GTP-hydrolysis-dependent molecular chaperone, activating the urease apoprotein by helping to assemble the nickel containing metallocenter of UreC. The UreE protein probably delivers the nickel.</text>
</comment>
<evidence type="ECO:0000256" key="3">
    <source>
        <dbReference type="HAMAP-Rule" id="MF_01385"/>
    </source>
</evidence>
<dbReference type="AlphaFoldDB" id="A0A8K2A8K4"/>
<dbReference type="Gene3D" id="1.10.4190.10">
    <property type="entry name" value="Urease accessory protein UreF"/>
    <property type="match status" value="1"/>
</dbReference>
<dbReference type="Proteomes" id="UP000607397">
    <property type="component" value="Unassembled WGS sequence"/>
</dbReference>
<dbReference type="GO" id="GO:0005737">
    <property type="term" value="C:cytoplasm"/>
    <property type="evidence" value="ECO:0007669"/>
    <property type="project" value="UniProtKB-SubCell"/>
</dbReference>
<keyword evidence="5" id="KW-1185">Reference proteome</keyword>
<dbReference type="PIRSF" id="PIRSF009467">
    <property type="entry name" value="Ureas_acces_UreF"/>
    <property type="match status" value="1"/>
</dbReference>
<comment type="caution">
    <text evidence="4">The sequence shown here is derived from an EMBL/GenBank/DDBJ whole genome shotgun (WGS) entry which is preliminary data.</text>
</comment>
<organism evidence="4 5">
    <name type="scientific">Petrachloros mirabilis ULC683</name>
    <dbReference type="NCBI Taxonomy" id="2781853"/>
    <lineage>
        <taxon>Bacteria</taxon>
        <taxon>Bacillati</taxon>
        <taxon>Cyanobacteriota</taxon>
        <taxon>Cyanophyceae</taxon>
        <taxon>Synechococcales</taxon>
        <taxon>Petrachlorosaceae</taxon>
        <taxon>Petrachloros</taxon>
        <taxon>Petrachloros mirabilis</taxon>
    </lineage>
</organism>
<evidence type="ECO:0000256" key="1">
    <source>
        <dbReference type="ARBA" id="ARBA00022988"/>
    </source>
</evidence>
<dbReference type="InterPro" id="IPR038277">
    <property type="entry name" value="UreF_sf"/>
</dbReference>
<dbReference type="HAMAP" id="MF_01385">
    <property type="entry name" value="UreF"/>
    <property type="match status" value="1"/>
</dbReference>